<dbReference type="AlphaFoldDB" id="A0A432VU72"/>
<proteinExistence type="inferred from homology"/>
<evidence type="ECO:0000256" key="4">
    <source>
        <dbReference type="ARBA" id="ARBA00036749"/>
    </source>
</evidence>
<dbReference type="EC" id="5.4.99.-" evidence="7"/>
<comment type="catalytic activity">
    <reaction evidence="4">
        <text>uridine(516) in 16S rRNA = pseudouridine(516) in 16S rRNA</text>
        <dbReference type="Rhea" id="RHEA:38867"/>
        <dbReference type="Rhea" id="RHEA-COMP:10089"/>
        <dbReference type="Rhea" id="RHEA-COMP:10090"/>
        <dbReference type="ChEBI" id="CHEBI:65314"/>
        <dbReference type="ChEBI" id="CHEBI:65315"/>
        <dbReference type="EC" id="5.4.99.19"/>
    </reaction>
</comment>
<keyword evidence="2 6" id="KW-0694">RNA-binding</keyword>
<evidence type="ECO:0000256" key="7">
    <source>
        <dbReference type="RuleBase" id="RU003887"/>
    </source>
</evidence>
<dbReference type="PANTHER" id="PTHR47683">
    <property type="entry name" value="PSEUDOURIDINE SYNTHASE FAMILY PROTEIN-RELATED"/>
    <property type="match status" value="1"/>
</dbReference>
<evidence type="ECO:0000259" key="8">
    <source>
        <dbReference type="Pfam" id="PF00849"/>
    </source>
</evidence>
<dbReference type="InterPro" id="IPR036986">
    <property type="entry name" value="S4_RNA-bd_sf"/>
</dbReference>
<dbReference type="NCBIfam" id="TIGR00093">
    <property type="entry name" value="pseudouridine synthase"/>
    <property type="match status" value="1"/>
</dbReference>
<dbReference type="GO" id="GO:0003723">
    <property type="term" value="F:RNA binding"/>
    <property type="evidence" value="ECO:0007669"/>
    <property type="project" value="UniProtKB-KW"/>
</dbReference>
<dbReference type="FunFam" id="3.30.70.1560:FF:000001">
    <property type="entry name" value="Pseudouridine synthase"/>
    <property type="match status" value="1"/>
</dbReference>
<dbReference type="InterPro" id="IPR006145">
    <property type="entry name" value="PsdUridine_synth_RsuA/RluA"/>
</dbReference>
<name>A0A432VU72_9GAMM</name>
<keyword evidence="10" id="KW-1185">Reference proteome</keyword>
<dbReference type="InterPro" id="IPR020103">
    <property type="entry name" value="PsdUridine_synth_cat_dom_sf"/>
</dbReference>
<dbReference type="InterPro" id="IPR000748">
    <property type="entry name" value="PsdUridine_synth_RsuA/RluB/E/F"/>
</dbReference>
<dbReference type="SUPFAM" id="SSF55120">
    <property type="entry name" value="Pseudouridine synthase"/>
    <property type="match status" value="1"/>
</dbReference>
<evidence type="ECO:0000256" key="2">
    <source>
        <dbReference type="ARBA" id="ARBA00022884"/>
    </source>
</evidence>
<evidence type="ECO:0000313" key="10">
    <source>
        <dbReference type="Proteomes" id="UP000288395"/>
    </source>
</evidence>
<evidence type="ECO:0000256" key="1">
    <source>
        <dbReference type="ARBA" id="ARBA00008348"/>
    </source>
</evidence>
<dbReference type="EMBL" id="PIPJ01000006">
    <property type="protein sequence ID" value="RUO19959.1"/>
    <property type="molecule type" value="Genomic_DNA"/>
</dbReference>
<accession>A0A432VU72</accession>
<dbReference type="InterPro" id="IPR020094">
    <property type="entry name" value="TruA/RsuA/RluB/E/F_N"/>
</dbReference>
<dbReference type="InterPro" id="IPR018496">
    <property type="entry name" value="PsdUridine_synth_RsuA/RluB_CS"/>
</dbReference>
<dbReference type="GO" id="GO:0000455">
    <property type="term" value="P:enzyme-directed rRNA pseudouridine synthesis"/>
    <property type="evidence" value="ECO:0007669"/>
    <property type="project" value="UniProtKB-ARBA"/>
</dbReference>
<dbReference type="PANTHER" id="PTHR47683:SF4">
    <property type="entry name" value="PSEUDOURIDINE SYNTHASE"/>
    <property type="match status" value="1"/>
</dbReference>
<dbReference type="CDD" id="cd02553">
    <property type="entry name" value="PseudoU_synth_RsuA"/>
    <property type="match status" value="1"/>
</dbReference>
<comment type="caution">
    <text evidence="9">The sequence shown here is derived from an EMBL/GenBank/DDBJ whole genome shotgun (WGS) entry which is preliminary data.</text>
</comment>
<dbReference type="GO" id="GO:0005829">
    <property type="term" value="C:cytosol"/>
    <property type="evidence" value="ECO:0007669"/>
    <property type="project" value="UniProtKB-ARBA"/>
</dbReference>
<gene>
    <name evidence="9" type="ORF">CWE08_08560</name>
</gene>
<dbReference type="GO" id="GO:0160136">
    <property type="term" value="F:16S rRNA pseudouridine(516) synthase activity"/>
    <property type="evidence" value="ECO:0007669"/>
    <property type="project" value="UniProtKB-EC"/>
</dbReference>
<dbReference type="InterPro" id="IPR042092">
    <property type="entry name" value="PsdUridine_s_RsuA/RluB/E/F_cat"/>
</dbReference>
<dbReference type="Gene3D" id="3.10.290.10">
    <property type="entry name" value="RNA-binding S4 domain"/>
    <property type="match status" value="1"/>
</dbReference>
<feature type="domain" description="Pseudouridine synthase RsuA/RluA-like" evidence="8">
    <location>
        <begin position="61"/>
        <end position="191"/>
    </location>
</feature>
<dbReference type="Proteomes" id="UP000288395">
    <property type="component" value="Unassembled WGS sequence"/>
</dbReference>
<dbReference type="OrthoDB" id="9807213at2"/>
<evidence type="ECO:0000256" key="5">
    <source>
        <dbReference type="ARBA" id="ARBA00037590"/>
    </source>
</evidence>
<protein>
    <recommendedName>
        <fullName evidence="7">Pseudouridine synthase</fullName>
        <ecNumber evidence="7">5.4.99.-</ecNumber>
    </recommendedName>
</protein>
<dbReference type="RefSeq" id="WP_126767515.1">
    <property type="nucleotide sequence ID" value="NZ_PIPJ01000006.1"/>
</dbReference>
<comment type="similarity">
    <text evidence="1 7">Belongs to the pseudouridine synthase RsuA family.</text>
</comment>
<keyword evidence="3 7" id="KW-0413">Isomerase</keyword>
<sequence length="228" mass="25736">MRLDRFLSETTGMSRKEATRTLHRAEVTVNGEVEKKGANHVPEGAEVRFNGVHLQLLGPTYIMFHKPVGCICANDDPHHMTVFSYLDLPNPDKFHTVGRLDLDTSGLLLVTNDGKWTHRITSPKHGCKKVYRAFVADPLEEKNIESFKRGLKLHDEAKLTEPAELQIVAEREALVTVSEGRYHQVRRMFAAIGNKVESLHREQIGELSLGDLAEGEFRELTPEEVALF</sequence>
<dbReference type="Gene3D" id="3.30.70.580">
    <property type="entry name" value="Pseudouridine synthase I, catalytic domain, N-terminal subdomain"/>
    <property type="match status" value="1"/>
</dbReference>
<dbReference type="PROSITE" id="PS50889">
    <property type="entry name" value="S4"/>
    <property type="match status" value="1"/>
</dbReference>
<dbReference type="Pfam" id="PF00849">
    <property type="entry name" value="PseudoU_synth_2"/>
    <property type="match status" value="1"/>
</dbReference>
<dbReference type="SUPFAM" id="SSF55174">
    <property type="entry name" value="Alpha-L RNA-binding motif"/>
    <property type="match status" value="1"/>
</dbReference>
<evidence type="ECO:0000256" key="3">
    <source>
        <dbReference type="ARBA" id="ARBA00023235"/>
    </source>
</evidence>
<reference evidence="10" key="1">
    <citation type="journal article" date="2018" name="Front. Microbiol.">
        <title>Genome-Based Analysis Reveals the Taxonomy and Diversity of the Family Idiomarinaceae.</title>
        <authorList>
            <person name="Liu Y."/>
            <person name="Lai Q."/>
            <person name="Shao Z."/>
        </authorList>
    </citation>
    <scope>NUCLEOTIDE SEQUENCE [LARGE SCALE GENOMIC DNA]</scope>
    <source>
        <strain evidence="10">GBPy7</strain>
    </source>
</reference>
<dbReference type="InterPro" id="IPR050343">
    <property type="entry name" value="RsuA_PseudoU_synthase"/>
</dbReference>
<dbReference type="Gene3D" id="3.30.70.1560">
    <property type="entry name" value="Alpha-L RNA-binding motif"/>
    <property type="match status" value="1"/>
</dbReference>
<dbReference type="CDD" id="cd00165">
    <property type="entry name" value="S4"/>
    <property type="match status" value="1"/>
</dbReference>
<evidence type="ECO:0000313" key="9">
    <source>
        <dbReference type="EMBL" id="RUO19959.1"/>
    </source>
</evidence>
<organism evidence="9 10">
    <name type="scientific">Aliidiomarina iranensis</name>
    <dbReference type="NCBI Taxonomy" id="1434071"/>
    <lineage>
        <taxon>Bacteria</taxon>
        <taxon>Pseudomonadati</taxon>
        <taxon>Pseudomonadota</taxon>
        <taxon>Gammaproteobacteria</taxon>
        <taxon>Alteromonadales</taxon>
        <taxon>Idiomarinaceae</taxon>
        <taxon>Aliidiomarina</taxon>
    </lineage>
</organism>
<evidence type="ECO:0000256" key="6">
    <source>
        <dbReference type="PROSITE-ProRule" id="PRU00182"/>
    </source>
</evidence>
<dbReference type="PROSITE" id="PS01149">
    <property type="entry name" value="PSI_RSU"/>
    <property type="match status" value="1"/>
</dbReference>
<comment type="function">
    <text evidence="5">Responsible for synthesis of pseudouridine from uracil-516 in 16S ribosomal RNA.</text>
</comment>